<dbReference type="EMBL" id="BIFQ01000002">
    <property type="protein sequence ID" value="GCE09172.1"/>
    <property type="molecule type" value="Genomic_DNA"/>
</dbReference>
<protein>
    <recommendedName>
        <fullName evidence="3">OmpR/PhoB-type domain-containing protein</fullName>
    </recommendedName>
</protein>
<organism evidence="1 2">
    <name type="scientific">Dictyobacter aurantiacus</name>
    <dbReference type="NCBI Taxonomy" id="1936993"/>
    <lineage>
        <taxon>Bacteria</taxon>
        <taxon>Bacillati</taxon>
        <taxon>Chloroflexota</taxon>
        <taxon>Ktedonobacteria</taxon>
        <taxon>Ktedonobacterales</taxon>
        <taxon>Dictyobacteraceae</taxon>
        <taxon>Dictyobacter</taxon>
    </lineage>
</organism>
<dbReference type="RefSeq" id="WP_126601600.1">
    <property type="nucleotide sequence ID" value="NZ_BIFQ01000002.1"/>
</dbReference>
<name>A0A401ZQS0_9CHLR</name>
<keyword evidence="2" id="KW-1185">Reference proteome</keyword>
<evidence type="ECO:0008006" key="3">
    <source>
        <dbReference type="Google" id="ProtNLM"/>
    </source>
</evidence>
<reference evidence="2" key="1">
    <citation type="submission" date="2018-12" db="EMBL/GenBank/DDBJ databases">
        <title>Tengunoibacter tsumagoiensis gen. nov., sp. nov., Dictyobacter kobayashii sp. nov., D. alpinus sp. nov., and D. joshuensis sp. nov. and description of Dictyobacteraceae fam. nov. within the order Ktedonobacterales isolated from Tengu-no-mugimeshi.</title>
        <authorList>
            <person name="Wang C.M."/>
            <person name="Zheng Y."/>
            <person name="Sakai Y."/>
            <person name="Toyoda A."/>
            <person name="Minakuchi Y."/>
            <person name="Abe K."/>
            <person name="Yokota A."/>
            <person name="Yabe S."/>
        </authorList>
    </citation>
    <scope>NUCLEOTIDE SEQUENCE [LARGE SCALE GENOMIC DNA]</scope>
    <source>
        <strain evidence="2">S-27</strain>
    </source>
</reference>
<evidence type="ECO:0000313" key="1">
    <source>
        <dbReference type="EMBL" id="GCE09172.1"/>
    </source>
</evidence>
<dbReference type="AlphaFoldDB" id="A0A401ZQS0"/>
<accession>A0A401ZQS0</accession>
<evidence type="ECO:0000313" key="2">
    <source>
        <dbReference type="Proteomes" id="UP000287224"/>
    </source>
</evidence>
<gene>
    <name evidence="1" type="ORF">KDAU_65010</name>
</gene>
<dbReference type="Proteomes" id="UP000287224">
    <property type="component" value="Unassembled WGS sequence"/>
</dbReference>
<proteinExistence type="predicted"/>
<sequence>MVHLARKERYQSGPNEMLSFRLTGLLETDHMLVFNPQLGTVSLLTPGPDLLEEQQFTVSEICLLIPLLQCYPHYCPYEQLLASYAGGQTTLQDIDNSRRRLHKAQQEGRWDECVRPMRGALSRARLKMRSLGIDVVAVTETGYMLKRFQRTPLPPSAVSIESERSQILI</sequence>
<comment type="caution">
    <text evidence="1">The sequence shown here is derived from an EMBL/GenBank/DDBJ whole genome shotgun (WGS) entry which is preliminary data.</text>
</comment>
<dbReference type="OrthoDB" id="156240at2"/>